<feature type="domain" description="C2H2-type" evidence="2">
    <location>
        <begin position="357"/>
        <end position="382"/>
    </location>
</feature>
<feature type="compositionally biased region" description="Basic and acidic residues" evidence="1">
    <location>
        <begin position="1"/>
        <end position="11"/>
    </location>
</feature>
<comment type="caution">
    <text evidence="3">The sequence shown here is derived from an EMBL/GenBank/DDBJ whole genome shotgun (WGS) entry which is preliminary data.</text>
</comment>
<dbReference type="SMART" id="SM00355">
    <property type="entry name" value="ZnF_C2H2"/>
    <property type="match status" value="7"/>
</dbReference>
<feature type="domain" description="C2H2-type" evidence="2">
    <location>
        <begin position="291"/>
        <end position="320"/>
    </location>
</feature>
<gene>
    <name evidence="3" type="ORF">QQS21_008790</name>
</gene>
<dbReference type="InterPro" id="IPR013087">
    <property type="entry name" value="Znf_C2H2_type"/>
</dbReference>
<sequence length="473" mass="55060">MKERKKEEEKKKQLKGKRDKTAEQAKEMRRSFASPIPADTGLALVVSAVHISRAGFRRYCIQALLRSESAMMDYDIHGMAAVEYHVLHRLDDSSSKDGPQTVRDNDGLGFSGGRNVSDLSFITTEDCKIYEDSENSNYSDLSDVSLSSIAGRSDFCPSDGSDLSEFYPSNDSDLSDFYSCDDSDLSDFYTSDDDSDLSDEEEPANLSLSHGEAGTGRRSRRAGPFFCDVVECQQSIDRYAFRHRSDYYIHKKNHRGPFFCNILDCDQAIRKSPFTCYQIYKRHLKNHQGPFFCSIPECQLCIQRHPFKTYPPYKRHLKNHEGPFFCSIPECHLYIQKYPFRTYHCYRYHMKDHKGPFFCTTPDCHKYVHAIPIMIYRHYILHCRGHQEGEFFCHYPSCKKDIGQRAYHGARRLRQHIASKHVAAECDIEDCDWIGERKQLRVHQRAYHRIVFPSRREELPLPPTRKAQRVDER</sequence>
<protein>
    <recommendedName>
        <fullName evidence="2">C2H2-type domain-containing protein</fullName>
    </recommendedName>
</protein>
<feature type="domain" description="C2H2-type" evidence="2">
    <location>
        <begin position="391"/>
        <end position="421"/>
    </location>
</feature>
<feature type="domain" description="C2H2-type" evidence="2">
    <location>
        <begin position="424"/>
        <end position="448"/>
    </location>
</feature>
<evidence type="ECO:0000256" key="1">
    <source>
        <dbReference type="SAM" id="MobiDB-lite"/>
    </source>
</evidence>
<feature type="domain" description="C2H2-type" evidence="2">
    <location>
        <begin position="258"/>
        <end position="287"/>
    </location>
</feature>
<evidence type="ECO:0000313" key="4">
    <source>
        <dbReference type="Proteomes" id="UP001251528"/>
    </source>
</evidence>
<accession>A0AAJ0CKX1</accession>
<keyword evidence="4" id="KW-1185">Reference proteome</keyword>
<dbReference type="Proteomes" id="UP001251528">
    <property type="component" value="Unassembled WGS sequence"/>
</dbReference>
<feature type="region of interest" description="Disordered" evidence="1">
    <location>
        <begin position="190"/>
        <end position="219"/>
    </location>
</feature>
<evidence type="ECO:0000313" key="3">
    <source>
        <dbReference type="EMBL" id="KAK2593524.1"/>
    </source>
</evidence>
<name>A0AAJ0CKX1_9HYPO</name>
<dbReference type="EMBL" id="JASWJB010000208">
    <property type="protein sequence ID" value="KAK2593524.1"/>
    <property type="molecule type" value="Genomic_DNA"/>
</dbReference>
<feature type="compositionally biased region" description="Acidic residues" evidence="1">
    <location>
        <begin position="190"/>
        <end position="203"/>
    </location>
</feature>
<reference evidence="3" key="1">
    <citation type="submission" date="2023-06" db="EMBL/GenBank/DDBJ databases">
        <title>Conoideocrella luteorostrata (Hypocreales: Clavicipitaceae), a potential biocontrol fungus for elongate hemlock scale in United States Christmas tree production areas.</title>
        <authorList>
            <person name="Barrett H."/>
            <person name="Lovett B."/>
            <person name="Macias A.M."/>
            <person name="Stajich J.E."/>
            <person name="Kasson M.T."/>
        </authorList>
    </citation>
    <scope>NUCLEOTIDE SEQUENCE</scope>
    <source>
        <strain evidence="3">ARSEF 14590</strain>
    </source>
</reference>
<feature type="compositionally biased region" description="Basic and acidic residues" evidence="1">
    <location>
        <begin position="19"/>
        <end position="30"/>
    </location>
</feature>
<evidence type="ECO:0000259" key="2">
    <source>
        <dbReference type="SMART" id="SM00355"/>
    </source>
</evidence>
<dbReference type="AlphaFoldDB" id="A0AAJ0CKX1"/>
<feature type="domain" description="C2H2-type" evidence="2">
    <location>
        <begin position="324"/>
        <end position="353"/>
    </location>
</feature>
<proteinExistence type="predicted"/>
<feature type="domain" description="C2H2-type" evidence="2">
    <location>
        <begin position="225"/>
        <end position="254"/>
    </location>
</feature>
<feature type="region of interest" description="Disordered" evidence="1">
    <location>
        <begin position="1"/>
        <end position="30"/>
    </location>
</feature>
<organism evidence="3 4">
    <name type="scientific">Conoideocrella luteorostrata</name>
    <dbReference type="NCBI Taxonomy" id="1105319"/>
    <lineage>
        <taxon>Eukaryota</taxon>
        <taxon>Fungi</taxon>
        <taxon>Dikarya</taxon>
        <taxon>Ascomycota</taxon>
        <taxon>Pezizomycotina</taxon>
        <taxon>Sordariomycetes</taxon>
        <taxon>Hypocreomycetidae</taxon>
        <taxon>Hypocreales</taxon>
        <taxon>Clavicipitaceae</taxon>
        <taxon>Conoideocrella</taxon>
    </lineage>
</organism>